<keyword evidence="1" id="KW-1185">Reference proteome</keyword>
<reference evidence="2" key="1">
    <citation type="submission" date="2022-11" db="UniProtKB">
        <authorList>
            <consortium name="WormBaseParasite"/>
        </authorList>
    </citation>
    <scope>IDENTIFICATION</scope>
</reference>
<dbReference type="WBParaSite" id="Gr19_v10_g5766.t2">
    <property type="protein sequence ID" value="Gr19_v10_g5766.t2"/>
    <property type="gene ID" value="Gr19_v10_g5766"/>
</dbReference>
<organism evidence="1 2">
    <name type="scientific">Globodera rostochiensis</name>
    <name type="common">Golden nematode worm</name>
    <name type="synonym">Heterodera rostochiensis</name>
    <dbReference type="NCBI Taxonomy" id="31243"/>
    <lineage>
        <taxon>Eukaryota</taxon>
        <taxon>Metazoa</taxon>
        <taxon>Ecdysozoa</taxon>
        <taxon>Nematoda</taxon>
        <taxon>Chromadorea</taxon>
        <taxon>Rhabditida</taxon>
        <taxon>Tylenchina</taxon>
        <taxon>Tylenchomorpha</taxon>
        <taxon>Tylenchoidea</taxon>
        <taxon>Heteroderidae</taxon>
        <taxon>Heteroderinae</taxon>
        <taxon>Globodera</taxon>
    </lineage>
</organism>
<proteinExistence type="predicted"/>
<accession>A0A914I0I9</accession>
<evidence type="ECO:0000313" key="2">
    <source>
        <dbReference type="WBParaSite" id="Gr19_v10_g5766.t2"/>
    </source>
</evidence>
<dbReference type="AlphaFoldDB" id="A0A914I0I9"/>
<evidence type="ECO:0000313" key="1">
    <source>
        <dbReference type="Proteomes" id="UP000887572"/>
    </source>
</evidence>
<sequence length="95" mass="10724">MSLNANHLVASRFGEIDNVQRTANDQRQLLNEARAQNVDQYRQLNWSSTFQNCASSDIFGNEANHEMGWAQLLNIPFESELNPTANVENGRNTAD</sequence>
<name>A0A914I0I9_GLORO</name>
<protein>
    <submittedName>
        <fullName evidence="2">Uncharacterized protein</fullName>
    </submittedName>
</protein>
<dbReference type="Proteomes" id="UP000887572">
    <property type="component" value="Unplaced"/>
</dbReference>